<proteinExistence type="inferred from homology"/>
<dbReference type="GO" id="GO:0005886">
    <property type="term" value="C:plasma membrane"/>
    <property type="evidence" value="ECO:0007669"/>
    <property type="project" value="UniProtKB-SubCell"/>
</dbReference>
<evidence type="ECO:0000256" key="1">
    <source>
        <dbReference type="ARBA" id="ARBA00004651"/>
    </source>
</evidence>
<evidence type="ECO:0000256" key="5">
    <source>
        <dbReference type="ARBA" id="ARBA00022989"/>
    </source>
</evidence>
<feature type="transmembrane region" description="Helical" evidence="7">
    <location>
        <begin position="219"/>
        <end position="243"/>
    </location>
</feature>
<evidence type="ECO:0000256" key="6">
    <source>
        <dbReference type="ARBA" id="ARBA00023136"/>
    </source>
</evidence>
<dbReference type="Pfam" id="PF09335">
    <property type="entry name" value="VTT_dom"/>
    <property type="match status" value="1"/>
</dbReference>
<keyword evidence="5 7" id="KW-1133">Transmembrane helix</keyword>
<sequence>MSTTNEETFVPAGFGSSERKRDDAQRPRCGKLAAAAIGGICLAALIGAGIAFGPQLWGFFMNGEAVRAWVDAQGPFAPVAMTALVVAQIAVAILPGEPVELAAGYLFGFWEGTAICLAGSLVGTLLVTLLVRLLGMRVVRAFFSAEQIEGVSWLRDSARFELIMFVVFLIPGTPKDILTYVAGLTTCPWWRIAAITTVGRIPSVITSTLAAGFASEGNWTAAVAAVVVAVALAVIGTAVYAVISRRAKR</sequence>
<accession>A0A921LS71</accession>
<evidence type="ECO:0000256" key="7">
    <source>
        <dbReference type="RuleBase" id="RU366058"/>
    </source>
</evidence>
<dbReference type="AlphaFoldDB" id="A0A921LS71"/>
<evidence type="ECO:0000256" key="2">
    <source>
        <dbReference type="ARBA" id="ARBA00008640"/>
    </source>
</evidence>
<evidence type="ECO:0000313" key="10">
    <source>
        <dbReference type="EMBL" id="HJG31797.1"/>
    </source>
</evidence>
<evidence type="ECO:0000256" key="3">
    <source>
        <dbReference type="ARBA" id="ARBA00022475"/>
    </source>
</evidence>
<comment type="similarity">
    <text evidence="2 7">Belongs to the TVP38/TMEM64 family.</text>
</comment>
<evidence type="ECO:0000259" key="9">
    <source>
        <dbReference type="Pfam" id="PF09335"/>
    </source>
</evidence>
<gene>
    <name evidence="10" type="ORF">K8U80_10450</name>
</gene>
<dbReference type="InterPro" id="IPR032816">
    <property type="entry name" value="VTT_dom"/>
</dbReference>
<comment type="caution">
    <text evidence="10">The sequence shown here is derived from an EMBL/GenBank/DDBJ whole genome shotgun (WGS) entry which is preliminary data.</text>
</comment>
<reference evidence="10" key="2">
    <citation type="submission" date="2021-09" db="EMBL/GenBank/DDBJ databases">
        <authorList>
            <person name="Gilroy R."/>
        </authorList>
    </citation>
    <scope>NUCLEOTIDE SEQUENCE</scope>
    <source>
        <strain evidence="10">ChiGjej2B2-7701</strain>
    </source>
</reference>
<keyword evidence="3 7" id="KW-1003">Cell membrane</keyword>
<evidence type="ECO:0000256" key="8">
    <source>
        <dbReference type="SAM" id="MobiDB-lite"/>
    </source>
</evidence>
<dbReference type="PANTHER" id="PTHR12677:SF59">
    <property type="entry name" value="GOLGI APPARATUS MEMBRANE PROTEIN TVP38-RELATED"/>
    <property type="match status" value="1"/>
</dbReference>
<comment type="subcellular location">
    <subcellularLocation>
        <location evidence="1 7">Cell membrane</location>
        <topology evidence="1 7">Multi-pass membrane protein</topology>
    </subcellularLocation>
</comment>
<dbReference type="InterPro" id="IPR015414">
    <property type="entry name" value="TMEM64"/>
</dbReference>
<dbReference type="EMBL" id="DYVF01000060">
    <property type="protein sequence ID" value="HJG31797.1"/>
    <property type="molecule type" value="Genomic_DNA"/>
</dbReference>
<dbReference type="Proteomes" id="UP000746751">
    <property type="component" value="Unassembled WGS sequence"/>
</dbReference>
<feature type="transmembrane region" description="Helical" evidence="7">
    <location>
        <begin position="162"/>
        <end position="182"/>
    </location>
</feature>
<dbReference type="PANTHER" id="PTHR12677">
    <property type="entry name" value="GOLGI APPARATUS MEMBRANE PROTEIN TVP38-RELATED"/>
    <property type="match status" value="1"/>
</dbReference>
<evidence type="ECO:0000256" key="4">
    <source>
        <dbReference type="ARBA" id="ARBA00022692"/>
    </source>
</evidence>
<feature type="region of interest" description="Disordered" evidence="8">
    <location>
        <begin position="1"/>
        <end position="22"/>
    </location>
</feature>
<protein>
    <recommendedName>
        <fullName evidence="7">TVP38/TMEM64 family membrane protein</fullName>
    </recommendedName>
</protein>
<reference evidence="10" key="1">
    <citation type="journal article" date="2021" name="PeerJ">
        <title>Extensive microbial diversity within the chicken gut microbiome revealed by metagenomics and culture.</title>
        <authorList>
            <person name="Gilroy R."/>
            <person name="Ravi A."/>
            <person name="Getino M."/>
            <person name="Pursley I."/>
            <person name="Horton D.L."/>
            <person name="Alikhan N.F."/>
            <person name="Baker D."/>
            <person name="Gharbi K."/>
            <person name="Hall N."/>
            <person name="Watson M."/>
            <person name="Adriaenssens E.M."/>
            <person name="Foster-Nyarko E."/>
            <person name="Jarju S."/>
            <person name="Secka A."/>
            <person name="Antonio M."/>
            <person name="Oren A."/>
            <person name="Chaudhuri R.R."/>
            <person name="La Ragione R."/>
            <person name="Hildebrand F."/>
            <person name="Pallen M.J."/>
        </authorList>
    </citation>
    <scope>NUCLEOTIDE SEQUENCE</scope>
    <source>
        <strain evidence="10">ChiGjej2B2-7701</strain>
    </source>
</reference>
<feature type="domain" description="VTT" evidence="9">
    <location>
        <begin position="94"/>
        <end position="208"/>
    </location>
</feature>
<feature type="transmembrane region" description="Helical" evidence="7">
    <location>
        <begin position="72"/>
        <end position="94"/>
    </location>
</feature>
<keyword evidence="4 7" id="KW-0812">Transmembrane</keyword>
<feature type="transmembrane region" description="Helical" evidence="7">
    <location>
        <begin position="189"/>
        <end position="213"/>
    </location>
</feature>
<keyword evidence="6 7" id="KW-0472">Membrane</keyword>
<organism evidence="10 11">
    <name type="scientific">Collinsella ihumii</name>
    <dbReference type="NCBI Taxonomy" id="1720204"/>
    <lineage>
        <taxon>Bacteria</taxon>
        <taxon>Bacillati</taxon>
        <taxon>Actinomycetota</taxon>
        <taxon>Coriobacteriia</taxon>
        <taxon>Coriobacteriales</taxon>
        <taxon>Coriobacteriaceae</taxon>
        <taxon>Collinsella</taxon>
    </lineage>
</organism>
<evidence type="ECO:0000313" key="11">
    <source>
        <dbReference type="Proteomes" id="UP000746751"/>
    </source>
</evidence>
<name>A0A921LS71_9ACTN</name>
<feature type="transmembrane region" description="Helical" evidence="7">
    <location>
        <begin position="106"/>
        <end position="131"/>
    </location>
</feature>
<feature type="transmembrane region" description="Helical" evidence="7">
    <location>
        <begin position="29"/>
        <end position="52"/>
    </location>
</feature>